<accession>A0A5J4UZE8</accession>
<dbReference type="EMBL" id="SNRW01010918">
    <property type="protein sequence ID" value="KAA6375889.1"/>
    <property type="molecule type" value="Genomic_DNA"/>
</dbReference>
<comment type="caution">
    <text evidence="1">The sequence shown here is derived from an EMBL/GenBank/DDBJ whole genome shotgun (WGS) entry which is preliminary data.</text>
</comment>
<proteinExistence type="predicted"/>
<sequence>MDQDLLLEDQQILVYKLIHFLDHQLKDMVHLAEGYQQDPVSQTHSEIKESFIQLAGQIQFALGSPVVLHLHLSLDIPTKYYGSFGHLQPQKQFDSIYLHESYGTQELELVMCNMLDIILFLLLDHLLIGICRQSDNPVSQKQSNVIDPFTQQAGHQPFPARGSPVDKHSHLVLGIPIS</sequence>
<gene>
    <name evidence="1" type="ORF">EZS28_028584</name>
</gene>
<reference evidence="1 2" key="1">
    <citation type="submission" date="2019-03" db="EMBL/GenBank/DDBJ databases">
        <title>Single cell metagenomics reveals metabolic interactions within the superorganism composed of flagellate Streblomastix strix and complex community of Bacteroidetes bacteria on its surface.</title>
        <authorList>
            <person name="Treitli S.C."/>
            <person name="Kolisko M."/>
            <person name="Husnik F."/>
            <person name="Keeling P."/>
            <person name="Hampl V."/>
        </authorList>
    </citation>
    <scope>NUCLEOTIDE SEQUENCE [LARGE SCALE GENOMIC DNA]</scope>
    <source>
        <strain evidence="1">ST1C</strain>
    </source>
</reference>
<name>A0A5J4UZE8_9EUKA</name>
<protein>
    <submittedName>
        <fullName evidence="1">Uncharacterized protein</fullName>
    </submittedName>
</protein>
<dbReference type="AlphaFoldDB" id="A0A5J4UZE8"/>
<organism evidence="1 2">
    <name type="scientific">Streblomastix strix</name>
    <dbReference type="NCBI Taxonomy" id="222440"/>
    <lineage>
        <taxon>Eukaryota</taxon>
        <taxon>Metamonada</taxon>
        <taxon>Preaxostyla</taxon>
        <taxon>Oxymonadida</taxon>
        <taxon>Streblomastigidae</taxon>
        <taxon>Streblomastix</taxon>
    </lineage>
</organism>
<dbReference type="Proteomes" id="UP000324800">
    <property type="component" value="Unassembled WGS sequence"/>
</dbReference>
<evidence type="ECO:0000313" key="2">
    <source>
        <dbReference type="Proteomes" id="UP000324800"/>
    </source>
</evidence>
<evidence type="ECO:0000313" key="1">
    <source>
        <dbReference type="EMBL" id="KAA6375889.1"/>
    </source>
</evidence>